<dbReference type="InterPro" id="IPR027417">
    <property type="entry name" value="P-loop_NTPase"/>
</dbReference>
<dbReference type="GO" id="GO:0004017">
    <property type="term" value="F:AMP kinase activity"/>
    <property type="evidence" value="ECO:0007669"/>
    <property type="project" value="InterPro"/>
</dbReference>
<keyword evidence="4" id="KW-0547">Nucleotide-binding</keyword>
<proteinExistence type="predicted"/>
<keyword evidence="2" id="KW-0698">rRNA processing</keyword>
<evidence type="ECO:0000256" key="6">
    <source>
        <dbReference type="ARBA" id="ARBA00022840"/>
    </source>
</evidence>
<protein>
    <submittedName>
        <fullName evidence="7">AAA family ATPase</fullName>
    </submittedName>
</protein>
<dbReference type="GO" id="GO:0006364">
    <property type="term" value="P:rRNA processing"/>
    <property type="evidence" value="ECO:0007669"/>
    <property type="project" value="UniProtKB-KW"/>
</dbReference>
<dbReference type="InterPro" id="IPR020618">
    <property type="entry name" value="Adenyl_kinase_AK6"/>
</dbReference>
<reference evidence="7" key="1">
    <citation type="submission" date="2020-11" db="EMBL/GenBank/DDBJ databases">
        <title>Connecting structure to function with the recovery of over 1000 high-quality activated sludge metagenome-assembled genomes encoding full-length rRNA genes using long-read sequencing.</title>
        <authorList>
            <person name="Singleton C.M."/>
            <person name="Petriglieri F."/>
            <person name="Kristensen J.M."/>
            <person name="Kirkegaard R.H."/>
            <person name="Michaelsen T.Y."/>
            <person name="Andersen M.H."/>
            <person name="Karst S.M."/>
            <person name="Dueholm M.S."/>
            <person name="Nielsen P.H."/>
            <person name="Albertsen M."/>
        </authorList>
    </citation>
    <scope>NUCLEOTIDE SEQUENCE</scope>
    <source>
        <strain evidence="7">Fred_18-Q3-R57-64_BAT3C.431</strain>
    </source>
</reference>
<evidence type="ECO:0000256" key="1">
    <source>
        <dbReference type="ARBA" id="ARBA00022517"/>
    </source>
</evidence>
<dbReference type="EMBL" id="CP064981">
    <property type="protein sequence ID" value="QQR92897.1"/>
    <property type="molecule type" value="Genomic_DNA"/>
</dbReference>
<evidence type="ECO:0000256" key="4">
    <source>
        <dbReference type="ARBA" id="ARBA00022741"/>
    </source>
</evidence>
<name>A0A7T9DKB6_9ARCH</name>
<evidence type="ECO:0000256" key="2">
    <source>
        <dbReference type="ARBA" id="ARBA00022552"/>
    </source>
</evidence>
<keyword evidence="3" id="KW-0808">Transferase</keyword>
<dbReference type="GO" id="GO:0005524">
    <property type="term" value="F:ATP binding"/>
    <property type="evidence" value="ECO:0007669"/>
    <property type="project" value="UniProtKB-KW"/>
</dbReference>
<dbReference type="PANTHER" id="PTHR12595:SF0">
    <property type="entry name" value="ADENYLATE KINASE ISOENZYME 6"/>
    <property type="match status" value="1"/>
</dbReference>
<accession>A0A7T9DKB6</accession>
<dbReference type="AlphaFoldDB" id="A0A7T9DKB6"/>
<evidence type="ECO:0000256" key="3">
    <source>
        <dbReference type="ARBA" id="ARBA00022679"/>
    </source>
</evidence>
<evidence type="ECO:0000313" key="7">
    <source>
        <dbReference type="EMBL" id="QQR92897.1"/>
    </source>
</evidence>
<keyword evidence="5" id="KW-0418">Kinase</keyword>
<dbReference type="Proteomes" id="UP000596004">
    <property type="component" value="Chromosome"/>
</dbReference>
<keyword evidence="1" id="KW-0690">Ribosome biogenesis</keyword>
<sequence>MTIKKTKSLILLITGTPGTGKSTIAKRLGKKLKAVVVNEKAFCRNEKCATFDSKTKEWEIDLKKYKTAFARYAKQHAGKPIILEGHVACEVNLPISKIMVLTCNPVELGYRLAKRRYAELKIQENMFCEATDYCMQQVTKHYRGKKVLKVDTSTHSPSQVIQKIQKWLH</sequence>
<gene>
    <name evidence="7" type="ORF">IPJ89_01470</name>
</gene>
<dbReference type="Gene3D" id="3.40.50.300">
    <property type="entry name" value="P-loop containing nucleotide triphosphate hydrolases"/>
    <property type="match status" value="1"/>
</dbReference>
<organism evidence="7">
    <name type="scientific">Candidatus Iainarchaeum sp</name>
    <dbReference type="NCBI Taxonomy" id="3101447"/>
    <lineage>
        <taxon>Archaea</taxon>
        <taxon>Candidatus Iainarchaeota</taxon>
        <taxon>Candidatus Iainarchaeia</taxon>
        <taxon>Candidatus Iainarchaeales</taxon>
        <taxon>Candidatus Iainarchaeaceae</taxon>
        <taxon>Candidatus Iainarchaeum</taxon>
    </lineage>
</organism>
<dbReference type="SUPFAM" id="SSF52540">
    <property type="entry name" value="P-loop containing nucleoside triphosphate hydrolases"/>
    <property type="match status" value="1"/>
</dbReference>
<dbReference type="GO" id="GO:0016887">
    <property type="term" value="F:ATP hydrolysis activity"/>
    <property type="evidence" value="ECO:0007669"/>
    <property type="project" value="InterPro"/>
</dbReference>
<keyword evidence="6" id="KW-0067">ATP-binding</keyword>
<dbReference type="PANTHER" id="PTHR12595">
    <property type="entry name" value="POS9-ACTIVATING FACTOR FAP7-RELATED"/>
    <property type="match status" value="1"/>
</dbReference>
<dbReference type="Pfam" id="PF13238">
    <property type="entry name" value="AAA_18"/>
    <property type="match status" value="1"/>
</dbReference>
<evidence type="ECO:0000256" key="5">
    <source>
        <dbReference type="ARBA" id="ARBA00022777"/>
    </source>
</evidence>